<dbReference type="PANTHER" id="PTHR42793:SF4">
    <property type="entry name" value="BLL6376 PROTEIN"/>
    <property type="match status" value="1"/>
</dbReference>
<dbReference type="InterPro" id="IPR036291">
    <property type="entry name" value="NAD(P)-bd_dom_sf"/>
</dbReference>
<feature type="non-terminal residue" evidence="2">
    <location>
        <position position="227"/>
    </location>
</feature>
<dbReference type="AlphaFoldDB" id="A0A382FMX0"/>
<name>A0A382FMX0_9ZZZZ</name>
<evidence type="ECO:0000259" key="1">
    <source>
        <dbReference type="SMART" id="SM00881"/>
    </source>
</evidence>
<dbReference type="PANTHER" id="PTHR42793">
    <property type="entry name" value="COA BINDING DOMAIN CONTAINING PROTEIN"/>
    <property type="match status" value="1"/>
</dbReference>
<dbReference type="InterPro" id="IPR032875">
    <property type="entry name" value="Succ_CoA_lig_flav_dom"/>
</dbReference>
<dbReference type="SMART" id="SM00881">
    <property type="entry name" value="CoA_binding"/>
    <property type="match status" value="1"/>
</dbReference>
<protein>
    <recommendedName>
        <fullName evidence="1">CoA-binding domain-containing protein</fullName>
    </recommendedName>
</protein>
<dbReference type="InterPro" id="IPR016102">
    <property type="entry name" value="Succinyl-CoA_synth-like"/>
</dbReference>
<dbReference type="Gene3D" id="3.40.50.261">
    <property type="entry name" value="Succinyl-CoA synthetase domains"/>
    <property type="match status" value="1"/>
</dbReference>
<dbReference type="Pfam" id="PF13607">
    <property type="entry name" value="Succ_CoA_lig"/>
    <property type="match status" value="1"/>
</dbReference>
<sequence length="227" mass="23122">MMVRGPLERLLAPRSLAFVGGRPAEIAIEQCRALGFEGDLWPVHPTRAEVCGLPAFPSVDDLPGVPDAVLVAVNRVATVEVVARLAAMDAGAAVCYASGFAEVGDEGVALQEALVAAAGDMPLVGPNCYGTLSATTGAALWPDQQGLSRTGKGIALVTQSGNIGLNLTMQTRPMAIAHLLTLGNQAMVGIEDCVEALAADGSVTAIGLHIEALHDVGRFSAACAVAA</sequence>
<evidence type="ECO:0000313" key="2">
    <source>
        <dbReference type="EMBL" id="SVB63982.1"/>
    </source>
</evidence>
<reference evidence="2" key="1">
    <citation type="submission" date="2018-05" db="EMBL/GenBank/DDBJ databases">
        <authorList>
            <person name="Lanie J.A."/>
            <person name="Ng W.-L."/>
            <person name="Kazmierczak K.M."/>
            <person name="Andrzejewski T.M."/>
            <person name="Davidsen T.M."/>
            <person name="Wayne K.J."/>
            <person name="Tettelin H."/>
            <person name="Glass J.I."/>
            <person name="Rusch D."/>
            <person name="Podicherti R."/>
            <person name="Tsui H.-C.T."/>
            <person name="Winkler M.E."/>
        </authorList>
    </citation>
    <scope>NUCLEOTIDE SEQUENCE</scope>
</reference>
<dbReference type="EMBL" id="UINC01050704">
    <property type="protein sequence ID" value="SVB63982.1"/>
    <property type="molecule type" value="Genomic_DNA"/>
</dbReference>
<dbReference type="Pfam" id="PF13380">
    <property type="entry name" value="CoA_binding_2"/>
    <property type="match status" value="1"/>
</dbReference>
<dbReference type="SUPFAM" id="SSF52210">
    <property type="entry name" value="Succinyl-CoA synthetase domains"/>
    <property type="match status" value="1"/>
</dbReference>
<gene>
    <name evidence="2" type="ORF">METZ01_LOCUS216836</name>
</gene>
<organism evidence="2">
    <name type="scientific">marine metagenome</name>
    <dbReference type="NCBI Taxonomy" id="408172"/>
    <lineage>
        <taxon>unclassified sequences</taxon>
        <taxon>metagenomes</taxon>
        <taxon>ecological metagenomes</taxon>
    </lineage>
</organism>
<dbReference type="InterPro" id="IPR003781">
    <property type="entry name" value="CoA-bd"/>
</dbReference>
<dbReference type="Gene3D" id="3.40.50.720">
    <property type="entry name" value="NAD(P)-binding Rossmann-like Domain"/>
    <property type="match status" value="1"/>
</dbReference>
<dbReference type="SUPFAM" id="SSF51735">
    <property type="entry name" value="NAD(P)-binding Rossmann-fold domains"/>
    <property type="match status" value="1"/>
</dbReference>
<accession>A0A382FMX0</accession>
<proteinExistence type="predicted"/>
<feature type="domain" description="CoA-binding" evidence="1">
    <location>
        <begin position="10"/>
        <end position="100"/>
    </location>
</feature>